<dbReference type="EMBL" id="CAEKDK010000005">
    <property type="protein sequence ID" value="CAB4281510.1"/>
    <property type="molecule type" value="Genomic_DNA"/>
</dbReference>
<accession>A0A6J5UY08</accession>
<evidence type="ECO:0000313" key="4">
    <source>
        <dbReference type="Proteomes" id="UP000507245"/>
    </source>
</evidence>
<gene>
    <name evidence="1" type="ORF">CURHAP_LOCUS34592</name>
    <name evidence="2" type="ORF">ORAREDHAP_LOCUS34261</name>
</gene>
<reference evidence="1 3" key="2">
    <citation type="submission" date="2020-05" db="EMBL/GenBank/DDBJ databases">
        <authorList>
            <person name="Campoy J."/>
            <person name="Schneeberger K."/>
            <person name="Spophaly S."/>
        </authorList>
    </citation>
    <scope>NUCLEOTIDE SEQUENCE [LARGE SCALE GENOMIC DNA]</scope>
    <source>
        <strain evidence="1">PruArmRojPasFocal</strain>
    </source>
</reference>
<sequence length="112" mass="12797">MKDNYGGECENFSDLNYCSFECENLNYCIQITISSWITRDINRIEFLRYLGHMRCLLGWIGSQTLDSDAQLLLLLLAHKVGLESLNSFCGRSCLFRFSSLGKKKKKGEGRGL</sequence>
<dbReference type="AlphaFoldDB" id="A0A6J5UY08"/>
<name>A0A6J5UY08_PRUAR</name>
<proteinExistence type="predicted"/>
<reference evidence="4" key="1">
    <citation type="journal article" date="2020" name="Genome Biol.">
        <title>Gamete binning: chromosome-level and haplotype-resolved genome assembly enabled by high-throughput single-cell sequencing of gamete genomes.</title>
        <authorList>
            <person name="Campoy J.A."/>
            <person name="Sun H."/>
            <person name="Goel M."/>
            <person name="Jiao W.-B."/>
            <person name="Folz-Donahue K."/>
            <person name="Wang N."/>
            <person name="Rubio M."/>
            <person name="Liu C."/>
            <person name="Kukat C."/>
            <person name="Ruiz D."/>
            <person name="Huettel B."/>
            <person name="Schneeberger K."/>
        </authorList>
    </citation>
    <scope>NUCLEOTIDE SEQUENCE [LARGE SCALE GENOMIC DNA]</scope>
    <source>
        <strain evidence="4">cv. Rojo Pasion</strain>
    </source>
</reference>
<organism evidence="1 3">
    <name type="scientific">Prunus armeniaca</name>
    <name type="common">Apricot</name>
    <name type="synonym">Armeniaca vulgaris</name>
    <dbReference type="NCBI Taxonomy" id="36596"/>
    <lineage>
        <taxon>Eukaryota</taxon>
        <taxon>Viridiplantae</taxon>
        <taxon>Streptophyta</taxon>
        <taxon>Embryophyta</taxon>
        <taxon>Tracheophyta</taxon>
        <taxon>Spermatophyta</taxon>
        <taxon>Magnoliopsida</taxon>
        <taxon>eudicotyledons</taxon>
        <taxon>Gunneridae</taxon>
        <taxon>Pentapetalae</taxon>
        <taxon>rosids</taxon>
        <taxon>fabids</taxon>
        <taxon>Rosales</taxon>
        <taxon>Rosaceae</taxon>
        <taxon>Amygdaloideae</taxon>
        <taxon>Amygdaleae</taxon>
        <taxon>Prunus</taxon>
    </lineage>
</organism>
<protein>
    <submittedName>
        <fullName evidence="1">Uncharacterized protein</fullName>
    </submittedName>
</protein>
<evidence type="ECO:0000313" key="1">
    <source>
        <dbReference type="EMBL" id="CAB4281510.1"/>
    </source>
</evidence>
<dbReference type="Proteomes" id="UP000507245">
    <property type="component" value="Unassembled WGS sequence"/>
</dbReference>
<dbReference type="Proteomes" id="UP000507222">
    <property type="component" value="Unassembled WGS sequence"/>
</dbReference>
<keyword evidence="4" id="KW-1185">Reference proteome</keyword>
<dbReference type="EMBL" id="CAEKKB010000005">
    <property type="protein sequence ID" value="CAB4311994.1"/>
    <property type="molecule type" value="Genomic_DNA"/>
</dbReference>
<evidence type="ECO:0000313" key="3">
    <source>
        <dbReference type="Proteomes" id="UP000507222"/>
    </source>
</evidence>
<evidence type="ECO:0000313" key="2">
    <source>
        <dbReference type="EMBL" id="CAB4311994.1"/>
    </source>
</evidence>